<dbReference type="AlphaFoldDB" id="A0A6B0UX83"/>
<sequence>MGLEMSTCSAHSKRTLGSLVTWLMSSTAVTGSSGSCFINSTSSSSPTLACLFSLFRVLSSISCGSPADKTSARLSTCRTENSSSGAADSALKVMPSSKPGGTVNKSFTKSTADSPSSGHSSSINTSLYPSRVPVARFLRTRSSEGAAETSQDNSDFTSGGAEKCL</sequence>
<proteinExistence type="predicted"/>
<dbReference type="EMBL" id="GIFC01012440">
    <property type="protein sequence ID" value="MXU94523.1"/>
    <property type="molecule type" value="Transcribed_RNA"/>
</dbReference>
<feature type="region of interest" description="Disordered" evidence="1">
    <location>
        <begin position="65"/>
        <end position="127"/>
    </location>
</feature>
<feature type="region of interest" description="Disordered" evidence="1">
    <location>
        <begin position="139"/>
        <end position="165"/>
    </location>
</feature>
<organism evidence="2">
    <name type="scientific">Ixodes ricinus</name>
    <name type="common">Common tick</name>
    <name type="synonym">Acarus ricinus</name>
    <dbReference type="NCBI Taxonomy" id="34613"/>
    <lineage>
        <taxon>Eukaryota</taxon>
        <taxon>Metazoa</taxon>
        <taxon>Ecdysozoa</taxon>
        <taxon>Arthropoda</taxon>
        <taxon>Chelicerata</taxon>
        <taxon>Arachnida</taxon>
        <taxon>Acari</taxon>
        <taxon>Parasitiformes</taxon>
        <taxon>Ixodida</taxon>
        <taxon>Ixodoidea</taxon>
        <taxon>Ixodidae</taxon>
        <taxon>Ixodinae</taxon>
        <taxon>Ixodes</taxon>
    </lineage>
</organism>
<reference evidence="2" key="1">
    <citation type="submission" date="2019-12" db="EMBL/GenBank/DDBJ databases">
        <title>An insight into the sialome of adult female Ixodes ricinus ticks feeding for 6 days.</title>
        <authorList>
            <person name="Perner J."/>
            <person name="Ribeiro J.M.C."/>
        </authorList>
    </citation>
    <scope>NUCLEOTIDE SEQUENCE</scope>
    <source>
        <strain evidence="2">Semi-engorged</strain>
        <tissue evidence="2">Salivary glands</tissue>
    </source>
</reference>
<evidence type="ECO:0000256" key="1">
    <source>
        <dbReference type="SAM" id="MobiDB-lite"/>
    </source>
</evidence>
<feature type="compositionally biased region" description="Polar residues" evidence="1">
    <location>
        <begin position="148"/>
        <end position="157"/>
    </location>
</feature>
<feature type="compositionally biased region" description="Polar residues" evidence="1">
    <location>
        <begin position="72"/>
        <end position="86"/>
    </location>
</feature>
<protein>
    <submittedName>
        <fullName evidence="2">Putative secreted protein</fullName>
    </submittedName>
</protein>
<name>A0A6B0UX83_IXORI</name>
<feature type="compositionally biased region" description="Polar residues" evidence="1">
    <location>
        <begin position="103"/>
        <end position="127"/>
    </location>
</feature>
<accession>A0A6B0UX83</accession>
<evidence type="ECO:0000313" key="2">
    <source>
        <dbReference type="EMBL" id="MXU94523.1"/>
    </source>
</evidence>